<dbReference type="STRING" id="626522.GCWU000325_00758"/>
<dbReference type="InterPro" id="IPR002816">
    <property type="entry name" value="TraB/PrgY/GumN_fam"/>
</dbReference>
<dbReference type="Proteomes" id="UP000003460">
    <property type="component" value="Unassembled WGS sequence"/>
</dbReference>
<dbReference type="PANTHER" id="PTHR40590:SF1">
    <property type="entry name" value="CYTOPLASMIC PROTEIN"/>
    <property type="match status" value="1"/>
</dbReference>
<dbReference type="AlphaFoldDB" id="C9LEX7"/>
<comment type="caution">
    <text evidence="1">The sequence shown here is derived from an EMBL/GenBank/DDBJ whole genome shotgun (WGS) entry which is preliminary data.</text>
</comment>
<organism evidence="1 2">
    <name type="scientific">Alloprevotella tannerae ATCC 51259</name>
    <dbReference type="NCBI Taxonomy" id="626522"/>
    <lineage>
        <taxon>Bacteria</taxon>
        <taxon>Pseudomonadati</taxon>
        <taxon>Bacteroidota</taxon>
        <taxon>Bacteroidia</taxon>
        <taxon>Bacteroidales</taxon>
        <taxon>Prevotellaceae</taxon>
        <taxon>Alloprevotella</taxon>
    </lineage>
</organism>
<proteinExistence type="predicted"/>
<dbReference type="Pfam" id="PF01963">
    <property type="entry name" value="TraB_PrgY_gumN"/>
    <property type="match status" value="1"/>
</dbReference>
<name>C9LEX7_9BACT</name>
<dbReference type="HOGENOM" id="CLU_762151_0_0_10"/>
<dbReference type="EMBL" id="ACIJ02000016">
    <property type="protein sequence ID" value="EEX72296.1"/>
    <property type="molecule type" value="Genomic_DNA"/>
</dbReference>
<dbReference type="eggNOG" id="COG3735">
    <property type="taxonomic scope" value="Bacteria"/>
</dbReference>
<accession>C9LEX7</accession>
<reference evidence="1" key="1">
    <citation type="submission" date="2009-09" db="EMBL/GenBank/DDBJ databases">
        <authorList>
            <person name="Weinstock G."/>
            <person name="Sodergren E."/>
            <person name="Clifton S."/>
            <person name="Fulton L."/>
            <person name="Fulton B."/>
            <person name="Courtney L."/>
            <person name="Fronick C."/>
            <person name="Harrison M."/>
            <person name="Strong C."/>
            <person name="Farmer C."/>
            <person name="Delahaunty K."/>
            <person name="Markovic C."/>
            <person name="Hall O."/>
            <person name="Minx P."/>
            <person name="Tomlinson C."/>
            <person name="Mitreva M."/>
            <person name="Nelson J."/>
            <person name="Hou S."/>
            <person name="Wollam A."/>
            <person name="Pepin K.H."/>
            <person name="Johnson M."/>
            <person name="Bhonagiri V."/>
            <person name="Nash W.E."/>
            <person name="Warren W."/>
            <person name="Chinwalla A."/>
            <person name="Mardis E.R."/>
            <person name="Wilson R.K."/>
        </authorList>
    </citation>
    <scope>NUCLEOTIDE SEQUENCE [LARGE SCALE GENOMIC DNA]</scope>
    <source>
        <strain evidence="1">ATCC 51259</strain>
    </source>
</reference>
<sequence length="348" mass="38957">MFCLASLSGLVAQVAPPTPADTIPSAIMYRISGKGLTQPSYLFGALHVLPHEFVTRSRAFMNIASGVDRIVTEVDVRQLEAFNRKNEAASKALMEQLLPHITLPADSQLQVVSPEAFHLVDSLIHHYHLEHYISGADSCWWRYDPGVIALPMQQMALYMFKAMGYGRMGMSPESKSQVIDLYMGTLADSLHKEYAQLESLEYQKEMLPSLIMDFSEVKIDSTFLSNFRTNIASMGNVAERAKLLLVVLSALENSCADWERLLTAYMAQDSRRAVEVMVKSNGEAIDQAAEKLQISPRNKRWLKAMRPMMKQKSTLFVVGLFHLTGVPSDQGILEALHQEGYTIEAVRL</sequence>
<dbReference type="CDD" id="cd14789">
    <property type="entry name" value="Tiki"/>
    <property type="match status" value="1"/>
</dbReference>
<keyword evidence="2" id="KW-1185">Reference proteome</keyword>
<evidence type="ECO:0000313" key="2">
    <source>
        <dbReference type="Proteomes" id="UP000003460"/>
    </source>
</evidence>
<evidence type="ECO:0000313" key="1">
    <source>
        <dbReference type="EMBL" id="EEX72296.1"/>
    </source>
</evidence>
<protein>
    <recommendedName>
        <fullName evidence="3">GumN protein</fullName>
    </recommendedName>
</protein>
<dbReference type="PANTHER" id="PTHR40590">
    <property type="entry name" value="CYTOPLASMIC PROTEIN-RELATED"/>
    <property type="match status" value="1"/>
</dbReference>
<dbReference type="InterPro" id="IPR047111">
    <property type="entry name" value="YbaP-like"/>
</dbReference>
<gene>
    <name evidence="1" type="ORF">GCWU000325_00758</name>
</gene>
<evidence type="ECO:0008006" key="3">
    <source>
        <dbReference type="Google" id="ProtNLM"/>
    </source>
</evidence>